<protein>
    <recommendedName>
        <fullName evidence="4">DUF2029 domain-containing protein</fullName>
    </recommendedName>
</protein>
<comment type="caution">
    <text evidence="2">The sequence shown here is derived from an EMBL/GenBank/DDBJ whole genome shotgun (WGS) entry which is preliminary data.</text>
</comment>
<name>A0ABR8QIJ3_9CELL</name>
<reference evidence="2 3" key="1">
    <citation type="submission" date="2020-08" db="EMBL/GenBank/DDBJ databases">
        <title>A Genomic Blueprint of the Chicken Gut Microbiome.</title>
        <authorList>
            <person name="Gilroy R."/>
            <person name="Ravi A."/>
            <person name="Getino M."/>
            <person name="Pursley I."/>
            <person name="Horton D.L."/>
            <person name="Alikhan N.-F."/>
            <person name="Baker D."/>
            <person name="Gharbi K."/>
            <person name="Hall N."/>
            <person name="Watson M."/>
            <person name="Adriaenssens E.M."/>
            <person name="Foster-Nyarko E."/>
            <person name="Jarju S."/>
            <person name="Secka A."/>
            <person name="Antonio M."/>
            <person name="Oren A."/>
            <person name="Chaudhuri R."/>
            <person name="La Ragione R.M."/>
            <person name="Hildebrand F."/>
            <person name="Pallen M.J."/>
        </authorList>
    </citation>
    <scope>NUCLEOTIDE SEQUENCE [LARGE SCALE GENOMIC DNA]</scope>
    <source>
        <strain evidence="2 3">Sa3CUA2</strain>
    </source>
</reference>
<feature type="transmembrane region" description="Helical" evidence="1">
    <location>
        <begin position="99"/>
        <end position="122"/>
    </location>
</feature>
<keyword evidence="1" id="KW-1133">Transmembrane helix</keyword>
<proteinExistence type="predicted"/>
<feature type="transmembrane region" description="Helical" evidence="1">
    <location>
        <begin position="278"/>
        <end position="297"/>
    </location>
</feature>
<accession>A0ABR8QIJ3</accession>
<feature type="transmembrane region" description="Helical" evidence="1">
    <location>
        <begin position="213"/>
        <end position="230"/>
    </location>
</feature>
<evidence type="ECO:0008006" key="4">
    <source>
        <dbReference type="Google" id="ProtNLM"/>
    </source>
</evidence>
<keyword evidence="1" id="KW-0812">Transmembrane</keyword>
<evidence type="ECO:0000313" key="3">
    <source>
        <dbReference type="Proteomes" id="UP000604241"/>
    </source>
</evidence>
<evidence type="ECO:0000313" key="2">
    <source>
        <dbReference type="EMBL" id="MBD7920219.1"/>
    </source>
</evidence>
<feature type="transmembrane region" description="Helical" evidence="1">
    <location>
        <begin position="26"/>
        <end position="43"/>
    </location>
</feature>
<dbReference type="Proteomes" id="UP000604241">
    <property type="component" value="Unassembled WGS sequence"/>
</dbReference>
<feature type="transmembrane region" description="Helical" evidence="1">
    <location>
        <begin position="382"/>
        <end position="401"/>
    </location>
</feature>
<evidence type="ECO:0000256" key="1">
    <source>
        <dbReference type="SAM" id="Phobius"/>
    </source>
</evidence>
<dbReference type="RefSeq" id="WP_191784863.1">
    <property type="nucleotide sequence ID" value="NZ_JACSQV010000023.1"/>
</dbReference>
<sequence length="455" mass="48907">MQTIAGAPSATDDLTEDASRRRLERLLMAAILVVGTVVSVLRVPRPHLDVVWAEDAHIFLLEAIEQGPWAVLLEGYAGYQHLVPRLVVALTSSWLPTEYYAIGVFWICALLTALAAVAVFVLSRDLVDWIPARLGLAAVTLLLPLAAQEVLGNLADIHSYCMWLVPWLVLATPRTRRAGWGWAVVMLLCAMTEVQAVIFLALVPFRLRARDRFIRPVLGALVVGAAAQLWTTVTDPRPSTAAWPGLWSIVKGWLVNTVLPLVQPDPAVSERLLLDSGVLVPLLVALLLAVATGYALWRGTPAQRLLTVTLALASAAVYAGGAVADGSWVFWYGSHANVDHWEGLLNSRYGVSSGMFAAAVVPVSVAVLVRRGRERGAQAARRAYVAGGAVLAVLVVVFALASTQTVSSRRDGQWSPAVRDAVESCADLPPDTEAALPVSPGRVLFLTCEQVLEHA</sequence>
<feature type="transmembrane region" description="Helical" evidence="1">
    <location>
        <begin position="309"/>
        <end position="331"/>
    </location>
</feature>
<organism evidence="2 3">
    <name type="scientific">Cellulomonas avistercoris</name>
    <dbReference type="NCBI Taxonomy" id="2762242"/>
    <lineage>
        <taxon>Bacteria</taxon>
        <taxon>Bacillati</taxon>
        <taxon>Actinomycetota</taxon>
        <taxon>Actinomycetes</taxon>
        <taxon>Micrococcales</taxon>
        <taxon>Cellulomonadaceae</taxon>
        <taxon>Cellulomonas</taxon>
    </lineage>
</organism>
<feature type="transmembrane region" description="Helical" evidence="1">
    <location>
        <begin position="180"/>
        <end position="201"/>
    </location>
</feature>
<gene>
    <name evidence="2" type="ORF">H9657_18255</name>
</gene>
<feature type="transmembrane region" description="Helical" evidence="1">
    <location>
        <begin position="134"/>
        <end position="160"/>
    </location>
</feature>
<dbReference type="EMBL" id="JACSQV010000023">
    <property type="protein sequence ID" value="MBD7920219.1"/>
    <property type="molecule type" value="Genomic_DNA"/>
</dbReference>
<feature type="transmembrane region" description="Helical" evidence="1">
    <location>
        <begin position="351"/>
        <end position="370"/>
    </location>
</feature>
<keyword evidence="3" id="KW-1185">Reference proteome</keyword>
<keyword evidence="1" id="KW-0472">Membrane</keyword>